<dbReference type="EMBL" id="QEAO01000031">
    <property type="protein sequence ID" value="TPX32356.1"/>
    <property type="molecule type" value="Genomic_DNA"/>
</dbReference>
<keyword evidence="6" id="KW-1185">Reference proteome</keyword>
<dbReference type="RefSeq" id="XP_031023581.1">
    <property type="nucleotide sequence ID" value="XM_031170450.1"/>
</dbReference>
<feature type="region of interest" description="Disordered" evidence="3">
    <location>
        <begin position="1"/>
        <end position="151"/>
    </location>
</feature>
<feature type="compositionally biased region" description="Pro residues" evidence="3">
    <location>
        <begin position="392"/>
        <end position="401"/>
    </location>
</feature>
<dbReference type="PROSITE" id="PS50084">
    <property type="entry name" value="KH_TYPE_1"/>
    <property type="match status" value="3"/>
</dbReference>
<dbReference type="Proteomes" id="UP000319731">
    <property type="component" value="Unassembled WGS sequence"/>
</dbReference>
<feature type="compositionally biased region" description="Basic residues" evidence="3">
    <location>
        <begin position="130"/>
        <end position="150"/>
    </location>
</feature>
<evidence type="ECO:0000313" key="5">
    <source>
        <dbReference type="EMBL" id="TPX32356.1"/>
    </source>
</evidence>
<accession>A0A507C334</accession>
<name>A0A507C334_9FUNG</name>
<dbReference type="Pfam" id="PF00013">
    <property type="entry name" value="KH_1"/>
    <property type="match status" value="3"/>
</dbReference>
<feature type="region of interest" description="Disordered" evidence="3">
    <location>
        <begin position="377"/>
        <end position="401"/>
    </location>
</feature>
<dbReference type="InterPro" id="IPR036612">
    <property type="entry name" value="KH_dom_type_1_sf"/>
</dbReference>
<dbReference type="AlphaFoldDB" id="A0A507C334"/>
<dbReference type="InterPro" id="IPR004088">
    <property type="entry name" value="KH_dom_type_1"/>
</dbReference>
<feature type="compositionally biased region" description="Basic and acidic residues" evidence="3">
    <location>
        <begin position="92"/>
        <end position="112"/>
    </location>
</feature>
<evidence type="ECO:0000256" key="2">
    <source>
        <dbReference type="PROSITE-ProRule" id="PRU00117"/>
    </source>
</evidence>
<dbReference type="STRING" id="1806994.A0A507C334"/>
<dbReference type="OrthoDB" id="442947at2759"/>
<evidence type="ECO:0000256" key="3">
    <source>
        <dbReference type="SAM" id="MobiDB-lite"/>
    </source>
</evidence>
<feature type="domain" description="K Homology" evidence="4">
    <location>
        <begin position="154"/>
        <end position="224"/>
    </location>
</feature>
<proteinExistence type="predicted"/>
<organism evidence="5 6">
    <name type="scientific">Synchytrium microbalum</name>
    <dbReference type="NCBI Taxonomy" id="1806994"/>
    <lineage>
        <taxon>Eukaryota</taxon>
        <taxon>Fungi</taxon>
        <taxon>Fungi incertae sedis</taxon>
        <taxon>Chytridiomycota</taxon>
        <taxon>Chytridiomycota incertae sedis</taxon>
        <taxon>Chytridiomycetes</taxon>
        <taxon>Synchytriales</taxon>
        <taxon>Synchytriaceae</taxon>
        <taxon>Synchytrium</taxon>
    </lineage>
</organism>
<dbReference type="GO" id="GO:0003723">
    <property type="term" value="F:RNA binding"/>
    <property type="evidence" value="ECO:0007669"/>
    <property type="project" value="UniProtKB-UniRule"/>
</dbReference>
<sequence>MEVPHSPESPDRKRSFESGQEEDDTLERRKRQAMEAATDTESYSNWDLQAQPSTTSMEEDIRSSSGDNSLVETPTDSDDHHHMNVLSSSNTDNEHSHDGIPHDHDEVHDDGHSVQSTTSTGTTTHNTINHNHHNSSHHNNHSHSHSKHNPKNVETGMLRALVSTADAGIIIGKNGRNIHDIRQTSGARVSVSELVVTSPDRAITVSGRLDAVAKAFALMATKLAAANRKGYEVQDDDVSSQPVNMRLLIPAIRIGALIGTGGRQIKAIEEKSQARVGVSDPCIPPSSEREVAVDGVVDAIHIATYHIAAVLAEFPNGGYATGTNYNNNYAMPTPLRTPHRGNHHHHHGNDIEGCVNPHYAHISYPHTPYNMIPHEPQHHHMSRGYSPFSSMTPPPPPSPGGVMAPPRPIPPPLQFAPYAPNHQHPHTPMTPLTPLTPIHHPMSHPLNGMGSNSNHHLHNNNNYMSPSTPTSPFAFAYPTTPGFYYPVSAQHQIIVPSDLIGSVIGRGGAKIAELRLTTGCAIKVSDRPNESGQRMITVTGAPDAVQNALYTIYGRLDAEKQRLNTSPAVVV</sequence>
<dbReference type="InterPro" id="IPR004087">
    <property type="entry name" value="KH_dom"/>
</dbReference>
<evidence type="ECO:0000313" key="6">
    <source>
        <dbReference type="Proteomes" id="UP000319731"/>
    </source>
</evidence>
<dbReference type="SUPFAM" id="SSF54791">
    <property type="entry name" value="Eukaryotic type KH-domain (KH-domain type I)"/>
    <property type="match status" value="3"/>
</dbReference>
<reference evidence="5 6" key="1">
    <citation type="journal article" date="2019" name="Sci. Rep.">
        <title>Comparative genomics of chytrid fungi reveal insights into the obligate biotrophic and pathogenic lifestyle of Synchytrium endobioticum.</title>
        <authorList>
            <person name="van de Vossenberg B.T.L.H."/>
            <person name="Warris S."/>
            <person name="Nguyen H.D.T."/>
            <person name="van Gent-Pelzer M.P.E."/>
            <person name="Joly D.L."/>
            <person name="van de Geest H.C."/>
            <person name="Bonants P.J.M."/>
            <person name="Smith D.S."/>
            <person name="Levesque C.A."/>
            <person name="van der Lee T.A.J."/>
        </authorList>
    </citation>
    <scope>NUCLEOTIDE SEQUENCE [LARGE SCALE GENOMIC DNA]</scope>
    <source>
        <strain evidence="5 6">JEL517</strain>
    </source>
</reference>
<feature type="domain" description="K Homology" evidence="4">
    <location>
        <begin position="241"/>
        <end position="312"/>
    </location>
</feature>
<keyword evidence="2" id="KW-0694">RNA-binding</keyword>
<evidence type="ECO:0000259" key="4">
    <source>
        <dbReference type="SMART" id="SM00322"/>
    </source>
</evidence>
<dbReference type="GeneID" id="42005747"/>
<comment type="caution">
    <text evidence="5">The sequence shown here is derived from an EMBL/GenBank/DDBJ whole genome shotgun (WGS) entry which is preliminary data.</text>
</comment>
<keyword evidence="1" id="KW-0677">Repeat</keyword>
<feature type="domain" description="K Homology" evidence="4">
    <location>
        <begin position="487"/>
        <end position="557"/>
    </location>
</feature>
<gene>
    <name evidence="5" type="ORF">SmJEL517_g04522</name>
</gene>
<evidence type="ECO:0000256" key="1">
    <source>
        <dbReference type="ARBA" id="ARBA00022737"/>
    </source>
</evidence>
<feature type="compositionally biased region" description="Low complexity" evidence="3">
    <location>
        <begin position="116"/>
        <end position="129"/>
    </location>
</feature>
<protein>
    <recommendedName>
        <fullName evidence="4">K Homology domain-containing protein</fullName>
    </recommendedName>
</protein>
<feature type="compositionally biased region" description="Polar residues" evidence="3">
    <location>
        <begin position="39"/>
        <end position="56"/>
    </location>
</feature>
<feature type="compositionally biased region" description="Polar residues" evidence="3">
    <location>
        <begin position="63"/>
        <end position="74"/>
    </location>
</feature>
<dbReference type="PANTHER" id="PTHR10288">
    <property type="entry name" value="KH DOMAIN CONTAINING RNA BINDING PROTEIN"/>
    <property type="match status" value="1"/>
</dbReference>
<dbReference type="SMART" id="SM00322">
    <property type="entry name" value="KH"/>
    <property type="match status" value="3"/>
</dbReference>
<dbReference type="Gene3D" id="3.30.1370.10">
    <property type="entry name" value="K Homology domain, type 1"/>
    <property type="match status" value="3"/>
</dbReference>